<sequence length="185" mass="21804">MDSKYQSVMKNNTWQLVDLPPGKKPIGCKWIFKTKYKSDGTIDKYKARIVAKGYAQQEGIDYEETFAPTAKIKKIRMIFALSAQFGWKFHQMDVKSSFLNGDLQEEVYMTQPEGYVIPRKEMMVCRLIKSLYGLKQAPWEWYIKIDEHPISHRFERNPYDPNLYLKKQEGEIVIVVFYVDDLVIT</sequence>
<dbReference type="Pfam" id="PF07727">
    <property type="entry name" value="RVT_2"/>
    <property type="match status" value="1"/>
</dbReference>
<keyword evidence="3" id="KW-1185">Reference proteome</keyword>
<accession>A0AA38BNP4</accession>
<dbReference type="PANTHER" id="PTHR43383">
    <property type="entry name" value="NODULIN 6"/>
    <property type="match status" value="1"/>
</dbReference>
<dbReference type="InterPro" id="IPR043502">
    <property type="entry name" value="DNA/RNA_pol_sf"/>
</dbReference>
<proteinExistence type="predicted"/>
<comment type="caution">
    <text evidence="2">The sequence shown here is derived from an EMBL/GenBank/DDBJ whole genome shotgun (WGS) entry which is preliminary data.</text>
</comment>
<evidence type="ECO:0000313" key="2">
    <source>
        <dbReference type="EMBL" id="KAH9288125.1"/>
    </source>
</evidence>
<dbReference type="AlphaFoldDB" id="A0AA38BNP4"/>
<reference evidence="2 3" key="1">
    <citation type="journal article" date="2021" name="Nat. Plants">
        <title>The Taxus genome provides insights into paclitaxel biosynthesis.</title>
        <authorList>
            <person name="Xiong X."/>
            <person name="Gou J."/>
            <person name="Liao Q."/>
            <person name="Li Y."/>
            <person name="Zhou Q."/>
            <person name="Bi G."/>
            <person name="Li C."/>
            <person name="Du R."/>
            <person name="Wang X."/>
            <person name="Sun T."/>
            <person name="Guo L."/>
            <person name="Liang H."/>
            <person name="Lu P."/>
            <person name="Wu Y."/>
            <person name="Zhang Z."/>
            <person name="Ro D.K."/>
            <person name="Shang Y."/>
            <person name="Huang S."/>
            <person name="Yan J."/>
        </authorList>
    </citation>
    <scope>NUCLEOTIDE SEQUENCE [LARGE SCALE GENOMIC DNA]</scope>
    <source>
        <strain evidence="2">Ta-2019</strain>
    </source>
</reference>
<evidence type="ECO:0000259" key="1">
    <source>
        <dbReference type="Pfam" id="PF07727"/>
    </source>
</evidence>
<protein>
    <recommendedName>
        <fullName evidence="1">Reverse transcriptase Ty1/copia-type domain-containing protein</fullName>
    </recommendedName>
</protein>
<name>A0AA38BNP4_TAXCH</name>
<dbReference type="Proteomes" id="UP000824469">
    <property type="component" value="Unassembled WGS sequence"/>
</dbReference>
<gene>
    <name evidence="2" type="ORF">KI387_032242</name>
</gene>
<feature type="non-terminal residue" evidence="2">
    <location>
        <position position="185"/>
    </location>
</feature>
<dbReference type="OMA" id="EHPISHR"/>
<dbReference type="InterPro" id="IPR013103">
    <property type="entry name" value="RVT_2"/>
</dbReference>
<organism evidence="2 3">
    <name type="scientific">Taxus chinensis</name>
    <name type="common">Chinese yew</name>
    <name type="synonym">Taxus wallichiana var. chinensis</name>
    <dbReference type="NCBI Taxonomy" id="29808"/>
    <lineage>
        <taxon>Eukaryota</taxon>
        <taxon>Viridiplantae</taxon>
        <taxon>Streptophyta</taxon>
        <taxon>Embryophyta</taxon>
        <taxon>Tracheophyta</taxon>
        <taxon>Spermatophyta</taxon>
        <taxon>Pinopsida</taxon>
        <taxon>Pinidae</taxon>
        <taxon>Conifers II</taxon>
        <taxon>Cupressales</taxon>
        <taxon>Taxaceae</taxon>
        <taxon>Taxus</taxon>
    </lineage>
</organism>
<dbReference type="EMBL" id="JAHRHJ020003813">
    <property type="protein sequence ID" value="KAH9288125.1"/>
    <property type="molecule type" value="Genomic_DNA"/>
</dbReference>
<dbReference type="PANTHER" id="PTHR43383:SF2">
    <property type="entry name" value="AMIDOHYDROLASE 2 FAMILY PROTEIN"/>
    <property type="match status" value="1"/>
</dbReference>
<feature type="domain" description="Reverse transcriptase Ty1/copia-type" evidence="1">
    <location>
        <begin position="11"/>
        <end position="185"/>
    </location>
</feature>
<dbReference type="SUPFAM" id="SSF56672">
    <property type="entry name" value="DNA/RNA polymerases"/>
    <property type="match status" value="1"/>
</dbReference>
<evidence type="ECO:0000313" key="3">
    <source>
        <dbReference type="Proteomes" id="UP000824469"/>
    </source>
</evidence>